<protein>
    <submittedName>
        <fullName evidence="5">FNDC7 protein</fullName>
    </submittedName>
</protein>
<accession>A0A8X7X530</accession>
<dbReference type="CDD" id="cd00063">
    <property type="entry name" value="FN3"/>
    <property type="match status" value="8"/>
</dbReference>
<evidence type="ECO:0000313" key="5">
    <source>
        <dbReference type="EMBL" id="KAG2461556.1"/>
    </source>
</evidence>
<proteinExistence type="predicted"/>
<dbReference type="PROSITE" id="PS50853">
    <property type="entry name" value="FN3"/>
    <property type="match status" value="11"/>
</dbReference>
<feature type="domain" description="Fibronectin type-III" evidence="4">
    <location>
        <begin position="1401"/>
        <end position="1487"/>
    </location>
</feature>
<dbReference type="InterPro" id="IPR013783">
    <property type="entry name" value="Ig-like_fold"/>
</dbReference>
<feature type="domain" description="Fibronectin type-III" evidence="4">
    <location>
        <begin position="1227"/>
        <end position="1313"/>
    </location>
</feature>
<feature type="non-terminal residue" evidence="5">
    <location>
        <position position="1"/>
    </location>
</feature>
<dbReference type="Proteomes" id="UP000886611">
    <property type="component" value="Unassembled WGS sequence"/>
</dbReference>
<organism evidence="5 6">
    <name type="scientific">Polypterus senegalus</name>
    <name type="common">Senegal bichir</name>
    <dbReference type="NCBI Taxonomy" id="55291"/>
    <lineage>
        <taxon>Eukaryota</taxon>
        <taxon>Metazoa</taxon>
        <taxon>Chordata</taxon>
        <taxon>Craniata</taxon>
        <taxon>Vertebrata</taxon>
        <taxon>Euteleostomi</taxon>
        <taxon>Actinopterygii</taxon>
        <taxon>Polypteriformes</taxon>
        <taxon>Polypteridae</taxon>
        <taxon>Polypterus</taxon>
    </lineage>
</organism>
<evidence type="ECO:0000259" key="3">
    <source>
        <dbReference type="PROSITE" id="PS50835"/>
    </source>
</evidence>
<feature type="domain" description="Fibronectin type-III" evidence="4">
    <location>
        <begin position="1575"/>
        <end position="1661"/>
    </location>
</feature>
<feature type="domain" description="Ig-like" evidence="3">
    <location>
        <begin position="2178"/>
        <end position="2231"/>
    </location>
</feature>
<keyword evidence="1" id="KW-0393">Immunoglobulin domain</keyword>
<keyword evidence="6" id="KW-1185">Reference proteome</keyword>
<dbReference type="SUPFAM" id="SSF49265">
    <property type="entry name" value="Fibronectin type III"/>
    <property type="match status" value="22"/>
</dbReference>
<sequence>MLLFVFQAPCPPKEVTSQIDYTTNIVTLEWQPGRHANTYTATAIGNYGHVTSCQSTNSSCQFKDLRCGEKYNFSIIATDGNCDSIQVMVPEQETAPCIPQNMGIILDCDTNIALASWDRSKGALGYTAMAQDVNGKIYTWNTTDTSCSMAHLQCGLQHSITVKALSANSNSAISNVTTFQTVPCTPLNIETHLDCSTNIPSVTWDHSKGAMSYRAIAESSTGHTTSCNTSDNNCDISFLQCGQKYNISVVAEDNKCGGFRSSFTEIETAPCPPENVAAVMDCNNKTATVSWSASERAVSYNVSAEENGEQISSCSTQDTSCHLSDLQCGRTYDVTVTPIGRGCTGFKSSAFKLFTGPCPPMNVEVKFDCLTKFGSVSWDLEPGAQVYVATATEDDGHTHTCTTNSTECVFMDLHCGSIYIVTAVAINGECSSANSLGSQIKTAPCTPEIADVQLYCEGNLISVLWDQTEGARSYVLSVDSPDGKTASLVTNDTSQDVVHLQCGTIYMFWLTAQGEMCNTSMMHSVKRETAPCPPRNVQAEMDCGLNTGNITWEKSNGAQSYIAVAEGVHGHLTSCNSIGTSCDMKLDCGQLYRITVVAANNNCNSSNEKSINIASAPCLPQNVQAELDCSSNSLSVQWQQSSGAESYTAMAIGSNGVTATCNTTDTTCNISSLECGLTYSIAVTSSSLKCNIIKGSDYKIQSAPCMPEGISTQLDCATNIIAVSWNSSKGAISYMVIAETSDGKAINCTSSGTACELLGAQCGDIYSITVHAADNKCSSLKSPEMFMKTVPCVPEHLNYNLDCETNIAMVRWDYSMGSLWYVVEAKGKSNHSTNCSSQDTNCNLSDFLCGQTYTVTVTAEDSTCRSAPSSAIDIKAAPCKPHIISTHLDCVANSIFVNWETSDGATFYLLNAEEYGGSVNSFNTTESHYDLMGLNCGQKYFIRVVASDDACASSESLVEEVVSEPCMPQNVHAIYSANMAEVGWDHSLGAGSYTAEALSILGHWENCETTDTRCKIEGLLCGEIYNVTVSAHNDVCNSTISEVKVIETEPCPPQNVVVDVDCEDGLVSVSWEESANTESYIVTAEKDNVLRAMCHISGTSCHIPDLECGQVYALSVRAQNAQGNSSESSVVYINTAPCLPAEFDAVLNCNNNNTAWAFWSPSHGAEYYTVSAQGADGQSVSCNTTDSSCNLTDLHCGEMYNLSMIVSDEQCQRFYSVHTTVTTVPCIPFHISADLSCDNQTALVTWDASEGAESYHVTAWTDSGDSRECHSTGLACDIRNLQCGQTYHVAAVAVGSECRSEQSPPEEIQTAPCIPQDVSTTSDCLKNHGLVYWTESDGAVFYTAIAQGLDGHQHICNTEETSCNWTDLHCGEVYNVFVMAHDYSCNSSVSNTSTIVTGPCTPQNFGASAHCSLNGILVSWDASEGAAEYQVTAQDANGFTAESRSNITSCDLTELPCGEIYSATVTALSNNCLSPPSSKVYFKTGPCPPIAVSVQPDCSGNSSLVRWTESNGALYYMATAETTDDTKRFCTSVGTQCEINGLQCGQLYYINVVAVDYQCNSTEVPFTEVQTAPCRPQNVSVQIDCATNSSLVSWVHAAGAINYTATAQSNSGKVYSCTTDGQECELQNLPCGQLYMVQVVAMDNTCSSLPSTAVNIQTAPCVPKISEVFLDCLNNTFLVQWSQSEGAIDYTVTATAPNEHIVGCSSNSTNCEIGDLMCSQLYSIRVMAFDDQCNSSESTSWYMETVPCVPQIVQTRLDCNKKGAFVQWNPVDGAQLYVVNATSNQGDEATCTTNKNFCEMTELQCGSIYNVSVTAANQLCDTSQSEPEELKSGYVTATNDCDTGTVTVSWEESSGATFYTVMAHGSRGYLTTCNATGTECQLTDLLCSHSYNITVTATDDMCTSLESHPVTLDTALCAPQNVEAFLECSSNTAYVSWEMTTGAAAYVVFANSSNNYDVSCNTTDTFCMLHDLHCGEKYNVTVLALDNICDNIYSASVEIRTGPCPPENVVADIDCYTGIMSVRWDSVPGATFYAVQATAGEDNSFSCNGTDTTCGITGLPCGLSLTVTTTSSYDDCQSTPSQESLIATAPCTPLNVKGYLDCVTNAAWVSWSQADGAEIYNVTAISSGGHQSSCTSTNVTCGVPDLQCGNKYTFSVTAISKDCLSMPSAPFDLETAPCILNGLTLLNQCNSSTINVLWNRTESSQLYIATAEGSDGSMYTCNSTKEGCNLNSVNCGTEYTIIVAATSDKCSSLRSPPSKITTGVMNVSWSSSPFAEFYMATIMGVNGAQTSCNTSGTTCTFADLVCGQTYEVSVTASHERCRSPPNLAISVNTVPCAPEGLNIDMQCESSSALLSWMKNDEILEYYASATLADGEILWCTTQWTGCTINELACGSSYNFALVGFDGTCNSSFSNPITQGAVPCPPENVTMSLGPMTKSTQELQAVWSEVQCAEEYMLEVHGLITGDPESQFLLTSYWTTDPYFYIPLLCSSVYNVSMISRNVAGIGDSSVPVQGLTAPCTPNGITVDSVVDGLVVVSWNASIFATEYWLLTPDDSTLCKTSQLSCELPINISSSAKLVAVNSAGESEPSESISLTSSHMQRKRRDLHEESEEINGELLPPQLHVLSITNDTLHVEWTATEGATHYLLIVKEVTASKPFKPIVQSVQETSAKVSGLQPFTNYKVVVSAKDSTRSSAYSDPVFITTGRPLCYITIH</sequence>
<feature type="region of interest" description="Disordered" evidence="2">
    <location>
        <begin position="2587"/>
        <end position="2613"/>
    </location>
</feature>
<dbReference type="PROSITE" id="PS50835">
    <property type="entry name" value="IG_LIKE"/>
    <property type="match status" value="1"/>
</dbReference>
<feature type="domain" description="Fibronectin type-III" evidence="4">
    <location>
        <begin position="272"/>
        <end position="360"/>
    </location>
</feature>
<comment type="caution">
    <text evidence="5">The sequence shown here is derived from an EMBL/GenBank/DDBJ whole genome shotgun (WGS) entry which is preliminary data.</text>
</comment>
<dbReference type="InterPro" id="IPR007110">
    <property type="entry name" value="Ig-like_dom"/>
</dbReference>
<feature type="compositionally biased region" description="Low complexity" evidence="2">
    <location>
        <begin position="2587"/>
        <end position="2597"/>
    </location>
</feature>
<name>A0A8X7X530_POLSE</name>
<dbReference type="SMART" id="SM00060">
    <property type="entry name" value="FN3"/>
    <property type="match status" value="21"/>
</dbReference>
<reference evidence="5 6" key="1">
    <citation type="journal article" date="2021" name="Cell">
        <title>Tracing the genetic footprints of vertebrate landing in non-teleost ray-finned fishes.</title>
        <authorList>
            <person name="Bi X."/>
            <person name="Wang K."/>
            <person name="Yang L."/>
            <person name="Pan H."/>
            <person name="Jiang H."/>
            <person name="Wei Q."/>
            <person name="Fang M."/>
            <person name="Yu H."/>
            <person name="Zhu C."/>
            <person name="Cai Y."/>
            <person name="He Y."/>
            <person name="Gan X."/>
            <person name="Zeng H."/>
            <person name="Yu D."/>
            <person name="Zhu Y."/>
            <person name="Jiang H."/>
            <person name="Qiu Q."/>
            <person name="Yang H."/>
            <person name="Zhang Y.E."/>
            <person name="Wang W."/>
            <person name="Zhu M."/>
            <person name="He S."/>
            <person name="Zhang G."/>
        </authorList>
    </citation>
    <scope>NUCLEOTIDE SEQUENCE [LARGE SCALE GENOMIC DNA]</scope>
    <source>
        <strain evidence="5">Bchr_013</strain>
    </source>
</reference>
<dbReference type="InterPro" id="IPR036116">
    <property type="entry name" value="FN3_sf"/>
</dbReference>
<feature type="domain" description="Fibronectin type-III" evidence="4">
    <location>
        <begin position="1052"/>
        <end position="1138"/>
    </location>
</feature>
<evidence type="ECO:0000256" key="1">
    <source>
        <dbReference type="ARBA" id="ARBA00023319"/>
    </source>
</evidence>
<feature type="domain" description="Fibronectin type-III" evidence="4">
    <location>
        <begin position="619"/>
        <end position="715"/>
    </location>
</feature>
<feature type="domain" description="Fibronectin type-III" evidence="4">
    <location>
        <begin position="964"/>
        <end position="1051"/>
    </location>
</feature>
<dbReference type="Pfam" id="PF00041">
    <property type="entry name" value="fn3"/>
    <property type="match status" value="4"/>
</dbReference>
<feature type="domain" description="Fibronectin type-III" evidence="4">
    <location>
        <begin position="1918"/>
        <end position="2004"/>
    </location>
</feature>
<dbReference type="EMBL" id="JAATIS010004524">
    <property type="protein sequence ID" value="KAG2461556.1"/>
    <property type="molecule type" value="Genomic_DNA"/>
</dbReference>
<dbReference type="PANTHER" id="PTHR47135">
    <property type="entry name" value="FIBRONECTIN TYPE III DOMAIN-CONTAINING PROTEIN 7"/>
    <property type="match status" value="1"/>
</dbReference>
<dbReference type="InterPro" id="IPR003961">
    <property type="entry name" value="FN3_dom"/>
</dbReference>
<feature type="non-terminal residue" evidence="5">
    <location>
        <position position="2714"/>
    </location>
</feature>
<feature type="domain" description="Fibronectin type-III" evidence="4">
    <location>
        <begin position="793"/>
        <end position="879"/>
    </location>
</feature>
<dbReference type="PANTHER" id="PTHR47135:SF3">
    <property type="entry name" value="FIBRONECTIN TYPE-III DOMAIN-CONTAINING PROTEIN"/>
    <property type="match status" value="1"/>
</dbReference>
<evidence type="ECO:0000313" key="6">
    <source>
        <dbReference type="Proteomes" id="UP000886611"/>
    </source>
</evidence>
<dbReference type="Gene3D" id="2.60.40.10">
    <property type="entry name" value="Immunoglobulins"/>
    <property type="match status" value="18"/>
</dbReference>
<gene>
    <name evidence="5" type="primary">Fndc7_0</name>
    <name evidence="5" type="ORF">GTO96_0008720</name>
</gene>
<evidence type="ECO:0000256" key="2">
    <source>
        <dbReference type="SAM" id="MobiDB-lite"/>
    </source>
</evidence>
<feature type="domain" description="Fibronectin type-III" evidence="4">
    <location>
        <begin position="1826"/>
        <end position="1917"/>
    </location>
</feature>
<feature type="domain" description="Fibronectin type-III" evidence="4">
    <location>
        <begin position="2618"/>
        <end position="2707"/>
    </location>
</feature>
<evidence type="ECO:0000259" key="4">
    <source>
        <dbReference type="PROSITE" id="PS50853"/>
    </source>
</evidence>